<sequence>MIPFLYFFFKRLIDIVSSILGIIFFGPVMVAIYLARKGEGATRVIFSQTRVGKDGKTFKFHKFSSMLTTTDEEEQEFFIQLEKNDPRKLEMYRRNNFKFKDGEDPRITRVGRFIRKYSVDELPQFFNVLKGEMSLVGPRAYKPDELEYKMKEYPQTKKDVAALLTVKPGITGVWQVSGRSEVPFPSRAKMDADYARRSSLREDLLIILKTPGAMLGGKGAY</sequence>
<organism evidence="4 5">
    <name type="scientific">candidate division CPR1 bacterium GW2011_GWC1_49_13</name>
    <dbReference type="NCBI Taxonomy" id="1618342"/>
    <lineage>
        <taxon>Bacteria</taxon>
        <taxon>candidate division CPR1</taxon>
    </lineage>
</organism>
<evidence type="ECO:0000256" key="1">
    <source>
        <dbReference type="ARBA" id="ARBA00006464"/>
    </source>
</evidence>
<dbReference type="GO" id="GO:0016780">
    <property type="term" value="F:phosphotransferase activity, for other substituted phosphate groups"/>
    <property type="evidence" value="ECO:0007669"/>
    <property type="project" value="TreeGrafter"/>
</dbReference>
<keyword evidence="2" id="KW-0472">Membrane</keyword>
<dbReference type="InterPro" id="IPR003362">
    <property type="entry name" value="Bact_transf"/>
</dbReference>
<dbReference type="PANTHER" id="PTHR30576">
    <property type="entry name" value="COLANIC BIOSYNTHESIS UDP-GLUCOSE LIPID CARRIER TRANSFERASE"/>
    <property type="match status" value="1"/>
</dbReference>
<keyword evidence="2" id="KW-0812">Transmembrane</keyword>
<evidence type="ECO:0000313" key="4">
    <source>
        <dbReference type="EMBL" id="KKW05700.1"/>
    </source>
</evidence>
<keyword evidence="2" id="KW-1133">Transmembrane helix</keyword>
<evidence type="ECO:0000256" key="2">
    <source>
        <dbReference type="SAM" id="Phobius"/>
    </source>
</evidence>
<proteinExistence type="inferred from homology"/>
<name>A0A0G1VHJ3_9BACT</name>
<comment type="similarity">
    <text evidence="1">Belongs to the bacterial sugar transferase family.</text>
</comment>
<reference evidence="4 5" key="1">
    <citation type="journal article" date="2015" name="Nature">
        <title>rRNA introns, odd ribosomes, and small enigmatic genomes across a large radiation of phyla.</title>
        <authorList>
            <person name="Brown C.T."/>
            <person name="Hug L.A."/>
            <person name="Thomas B.C."/>
            <person name="Sharon I."/>
            <person name="Castelle C.J."/>
            <person name="Singh A."/>
            <person name="Wilkins M.J."/>
            <person name="Williams K.H."/>
            <person name="Banfield J.F."/>
        </authorList>
    </citation>
    <scope>NUCLEOTIDE SEQUENCE [LARGE SCALE GENOMIC DNA]</scope>
</reference>
<accession>A0A0G1VHJ3</accession>
<gene>
    <name evidence="4" type="ORF">UY40_C0011G0008</name>
</gene>
<evidence type="ECO:0000313" key="5">
    <source>
        <dbReference type="Proteomes" id="UP000034119"/>
    </source>
</evidence>
<evidence type="ECO:0000259" key="3">
    <source>
        <dbReference type="Pfam" id="PF02397"/>
    </source>
</evidence>
<comment type="caution">
    <text evidence="4">The sequence shown here is derived from an EMBL/GenBank/DDBJ whole genome shotgun (WGS) entry which is preliminary data.</text>
</comment>
<dbReference type="EMBL" id="LCPW01000011">
    <property type="protein sequence ID" value="KKW05700.1"/>
    <property type="molecule type" value="Genomic_DNA"/>
</dbReference>
<dbReference type="Proteomes" id="UP000034119">
    <property type="component" value="Unassembled WGS sequence"/>
</dbReference>
<dbReference type="STRING" id="1618342.UY40_C0011G0008"/>
<dbReference type="PANTHER" id="PTHR30576:SF0">
    <property type="entry name" value="UNDECAPRENYL-PHOSPHATE N-ACETYLGALACTOSAMINYL 1-PHOSPHATE TRANSFERASE-RELATED"/>
    <property type="match status" value="1"/>
</dbReference>
<dbReference type="PATRIC" id="fig|1618342.3.peg.421"/>
<feature type="transmembrane region" description="Helical" evidence="2">
    <location>
        <begin position="12"/>
        <end position="35"/>
    </location>
</feature>
<dbReference type="AlphaFoldDB" id="A0A0G1VHJ3"/>
<feature type="domain" description="Bacterial sugar transferase" evidence="3">
    <location>
        <begin position="10"/>
        <end position="215"/>
    </location>
</feature>
<protein>
    <recommendedName>
        <fullName evidence="3">Bacterial sugar transferase domain-containing protein</fullName>
    </recommendedName>
</protein>
<dbReference type="Pfam" id="PF02397">
    <property type="entry name" value="Bac_transf"/>
    <property type="match status" value="1"/>
</dbReference>